<keyword evidence="2 5" id="KW-0812">Transmembrane</keyword>
<dbReference type="EMBL" id="DSDY01000103">
    <property type="protein sequence ID" value="HDS10633.1"/>
    <property type="molecule type" value="Genomic_DNA"/>
</dbReference>
<comment type="subcellular location">
    <subcellularLocation>
        <location evidence="1">Membrane</location>
        <topology evidence="1">Multi-pass membrane protein</topology>
    </subcellularLocation>
</comment>
<evidence type="ECO:0000256" key="4">
    <source>
        <dbReference type="ARBA" id="ARBA00023136"/>
    </source>
</evidence>
<evidence type="ECO:0000256" key="3">
    <source>
        <dbReference type="ARBA" id="ARBA00022989"/>
    </source>
</evidence>
<dbReference type="InterPro" id="IPR000412">
    <property type="entry name" value="ABC_2_transport"/>
</dbReference>
<dbReference type="Pfam" id="PF01061">
    <property type="entry name" value="ABC2_membrane"/>
    <property type="match status" value="1"/>
</dbReference>
<accession>A0A7C1IHX3</accession>
<dbReference type="GO" id="GO:0043190">
    <property type="term" value="C:ATP-binding cassette (ABC) transporter complex"/>
    <property type="evidence" value="ECO:0007669"/>
    <property type="project" value="InterPro"/>
</dbReference>
<feature type="transmembrane region" description="Helical" evidence="5">
    <location>
        <begin position="226"/>
        <end position="248"/>
    </location>
</feature>
<keyword evidence="3 5" id="KW-1133">Transmembrane helix</keyword>
<reference evidence="7" key="1">
    <citation type="journal article" date="2020" name="mSystems">
        <title>Genome- and Community-Level Interaction Insights into Carbon Utilization and Element Cycling Functions of Hydrothermarchaeota in Hydrothermal Sediment.</title>
        <authorList>
            <person name="Zhou Z."/>
            <person name="Liu Y."/>
            <person name="Xu W."/>
            <person name="Pan J."/>
            <person name="Luo Z.H."/>
            <person name="Li M."/>
        </authorList>
    </citation>
    <scope>NUCLEOTIDE SEQUENCE [LARGE SCALE GENOMIC DNA]</scope>
    <source>
        <strain evidence="7">SpSt-123</strain>
    </source>
</reference>
<evidence type="ECO:0000256" key="1">
    <source>
        <dbReference type="ARBA" id="ARBA00004141"/>
    </source>
</evidence>
<protein>
    <submittedName>
        <fullName evidence="7">Multidrug ABC transporter permease</fullName>
    </submittedName>
</protein>
<dbReference type="PANTHER" id="PTHR43229">
    <property type="entry name" value="NODULATION PROTEIN J"/>
    <property type="match status" value="1"/>
</dbReference>
<keyword evidence="4 5" id="KW-0472">Membrane</keyword>
<name>A0A7C1IHX3_9CREN</name>
<evidence type="ECO:0000313" key="7">
    <source>
        <dbReference type="EMBL" id="HDS10633.1"/>
    </source>
</evidence>
<feature type="transmembrane region" description="Helical" evidence="5">
    <location>
        <begin position="28"/>
        <end position="48"/>
    </location>
</feature>
<dbReference type="AlphaFoldDB" id="A0A7C1IHX3"/>
<dbReference type="PANTHER" id="PTHR43229:SF2">
    <property type="entry name" value="NODULATION PROTEIN J"/>
    <property type="match status" value="1"/>
</dbReference>
<dbReference type="PROSITE" id="PS51012">
    <property type="entry name" value="ABC_TM2"/>
    <property type="match status" value="1"/>
</dbReference>
<feature type="transmembrane region" description="Helical" evidence="5">
    <location>
        <begin position="104"/>
        <end position="129"/>
    </location>
</feature>
<evidence type="ECO:0000259" key="6">
    <source>
        <dbReference type="PROSITE" id="PS51012"/>
    </source>
</evidence>
<proteinExistence type="predicted"/>
<feature type="transmembrane region" description="Helical" evidence="5">
    <location>
        <begin position="60"/>
        <end position="83"/>
    </location>
</feature>
<evidence type="ECO:0000256" key="5">
    <source>
        <dbReference type="SAM" id="Phobius"/>
    </source>
</evidence>
<dbReference type="GO" id="GO:0140359">
    <property type="term" value="F:ABC-type transporter activity"/>
    <property type="evidence" value="ECO:0007669"/>
    <property type="project" value="InterPro"/>
</dbReference>
<dbReference type="PIRSF" id="PIRSF006648">
    <property type="entry name" value="DrrB"/>
    <property type="match status" value="1"/>
</dbReference>
<feature type="domain" description="ABC transmembrane type-2" evidence="6">
    <location>
        <begin position="26"/>
        <end position="251"/>
    </location>
</feature>
<feature type="transmembrane region" description="Helical" evidence="5">
    <location>
        <begin position="141"/>
        <end position="164"/>
    </location>
</feature>
<dbReference type="PRINTS" id="PR00164">
    <property type="entry name" value="ABC2TRNSPORT"/>
</dbReference>
<comment type="caution">
    <text evidence="7">The sequence shown here is derived from an EMBL/GenBank/DDBJ whole genome shotgun (WGS) entry which is preliminary data.</text>
</comment>
<gene>
    <name evidence="7" type="ORF">ENO04_03305</name>
</gene>
<organism evidence="7">
    <name type="scientific">Fervidicoccus fontis</name>
    <dbReference type="NCBI Taxonomy" id="683846"/>
    <lineage>
        <taxon>Archaea</taxon>
        <taxon>Thermoproteota</taxon>
        <taxon>Thermoprotei</taxon>
        <taxon>Fervidicoccales</taxon>
        <taxon>Fervidicoccaceae</taxon>
        <taxon>Fervidicoccus</taxon>
    </lineage>
</organism>
<sequence length="253" mass="27779">MRGKLSSASILAMVEMEIRRLMHDPSEIVARAVQPILWIVVFGVVMARRVLLGVEDYRSFIAPGVVFQSATFISLAYGIMMVFERESGILKRLLSTPIPRSSIIIGRALAGSIRASTQYVLVILSAFLVGAHFKTNAPLLIGGYLTVIYVCMGFTALSILIASLMKTRERFMGIIGAITMPLFFASNALYPISIMPTAIKIVALVNPLTYAVDMLRGMLLGLQANYMLDLISITVFNMLVIASSIKLLDRIIE</sequence>
<dbReference type="InterPro" id="IPR013525">
    <property type="entry name" value="ABC2_TM"/>
</dbReference>
<dbReference type="InterPro" id="IPR051784">
    <property type="entry name" value="Nod_factor_ABC_transporter"/>
</dbReference>
<evidence type="ECO:0000256" key="2">
    <source>
        <dbReference type="ARBA" id="ARBA00022692"/>
    </source>
</evidence>
<dbReference type="InterPro" id="IPR047817">
    <property type="entry name" value="ABC2_TM_bact-type"/>
</dbReference>